<accession>A0A7S3QDW2</accession>
<comment type="subcellular location">
    <subcellularLocation>
        <location evidence="1">Cytoplasm</location>
        <location evidence="1">Cytoskeleton</location>
        <location evidence="1">Microtubule organizing center</location>
        <location evidence="1">Centrosome</location>
    </subcellularLocation>
    <subcellularLocation>
        <location evidence="2">Cytoplasm</location>
        <location evidence="2">Cytoskeleton</location>
        <location evidence="2">Stress fiber</location>
    </subcellularLocation>
    <subcellularLocation>
        <location evidence="3">Cytoplasm</location>
        <location evidence="3">Myofibril</location>
    </subcellularLocation>
</comment>
<sequence>MVSTTSNVLYFTNTDDPVPLSHAFHATASRTLSTSLPTEIASQTTDVDSAYCPQCLTSWDVSTAFSAAKGRCCKPLSSSSEEQKQGVGCVSCPECSGILVVSVVTNDCWKSLSSDGLSGGDGDGDGEGDGNGLQFSHVVVYKCGYCHWDSSECNLFQTFDIKLQDEAGNATSTSGDDKMKIASIQLQQKLSERLEMTEETESFRELCRTWQERVEKISKNMKRMNLLNRESGSGSSSSGNHSGRIANKIMREEEKKNNASSSKWSVEALEHSITQRRQYITQAVNKNISSVTHSILTIHDDIQLENNSSNRKSVLDPIQMARQETVLSSSYHTHALPVPLCLRPRVVRRCVKESEAGRPGILVKPKVNPLEGDSSLRYGHGQWFKKDSSAIYSVPKVQLKSYVFNKSTNQFALLLQIKNPTLGPVRLCLHANVEESPEVTLNNLIIDSMTLQREDIHIIQEKRSTESSNVQTEMLQLEPAEDTFLGIGQTAKAHTDDWGRDKTTIDWSNFIEKSSWNVISIDNDTAWVQYTTTATFDANLFDHGQFVATLMKLEVEVGDHSWESSLIQAKENTNQGKDSVTFKILPVWKYLG</sequence>
<dbReference type="InterPro" id="IPR008603">
    <property type="entry name" value="DCTN4"/>
</dbReference>
<evidence type="ECO:0000313" key="14">
    <source>
        <dbReference type="EMBL" id="CAE0474209.1"/>
    </source>
</evidence>
<comment type="subunit">
    <text evidence="13">Subunit of dynactin, a multiprotein complex part of a tripartite complex with dynein and a adapter, such as BICDL1, BICD2 or HOOK3. The dynactin complex is built around ACTR1A/ACTB filament and consists of an actin-related filament composed of a shoulder domain, a pointed end and a barbed end. Its length is defined by its flexible shoulder domain. The soulder is composed of 2 DCTN1 subunits, 4 DCTN2 and 2 DCTN3. The 4 DCNT2 (via N-terminus) bind the ACTR1A filament and act as molecular rulers to determine the length. The pointed end is important for binding dynein-dynactin cargo adapters. Consists of 4 subunits: ACTR10, DCNT4, DCTN5 and DCTN6. The barbed end is composed of a CAPZA1:CAPZB heterodimers, which binds ACTR1A/ACTB filament and dynactin and stabilizes dynactin. Interacts with ATP7B, but not ATP7A, in a copper-dependent manner. Interacts with ANK2; this interaction is required for localization at costameres. Interacts with N4BP2L1.</text>
</comment>
<dbReference type="AlphaFoldDB" id="A0A7S3QDW2"/>
<evidence type="ECO:0000256" key="13">
    <source>
        <dbReference type="ARBA" id="ARBA00093507"/>
    </source>
</evidence>
<organism evidence="14">
    <name type="scientific">Chaetoceros debilis</name>
    <dbReference type="NCBI Taxonomy" id="122233"/>
    <lineage>
        <taxon>Eukaryota</taxon>
        <taxon>Sar</taxon>
        <taxon>Stramenopiles</taxon>
        <taxon>Ochrophyta</taxon>
        <taxon>Bacillariophyta</taxon>
        <taxon>Coscinodiscophyceae</taxon>
        <taxon>Chaetocerotophycidae</taxon>
        <taxon>Chaetocerotales</taxon>
        <taxon>Chaetocerotaceae</taxon>
        <taxon>Chaetoceros</taxon>
    </lineage>
</organism>
<evidence type="ECO:0000256" key="1">
    <source>
        <dbReference type="ARBA" id="ARBA00004300"/>
    </source>
</evidence>
<dbReference type="GO" id="GO:0005813">
    <property type="term" value="C:centrosome"/>
    <property type="evidence" value="ECO:0007669"/>
    <property type="project" value="UniProtKB-SubCell"/>
</dbReference>
<protein>
    <recommendedName>
        <fullName evidence="12">Dynactin subunit 4</fullName>
    </recommendedName>
</protein>
<keyword evidence="5" id="KW-1017">Isopeptide bond</keyword>
<keyword evidence="6" id="KW-0597">Phosphoprotein</keyword>
<dbReference type="GO" id="GO:0005869">
    <property type="term" value="C:dynactin complex"/>
    <property type="evidence" value="ECO:0007669"/>
    <property type="project" value="InterPro"/>
</dbReference>
<dbReference type="EMBL" id="HBIO01024830">
    <property type="protein sequence ID" value="CAE0474209.1"/>
    <property type="molecule type" value="Transcribed_RNA"/>
</dbReference>
<gene>
    <name evidence="14" type="ORF">CDEB00056_LOCUS19062</name>
</gene>
<keyword evidence="4" id="KW-0963">Cytoplasm</keyword>
<name>A0A7S3QDW2_9STRA</name>
<evidence type="ECO:0000256" key="5">
    <source>
        <dbReference type="ARBA" id="ARBA00022499"/>
    </source>
</evidence>
<dbReference type="GO" id="GO:0001725">
    <property type="term" value="C:stress fiber"/>
    <property type="evidence" value="ECO:0007669"/>
    <property type="project" value="UniProtKB-SubCell"/>
</dbReference>
<evidence type="ECO:0000256" key="2">
    <source>
        <dbReference type="ARBA" id="ARBA00004529"/>
    </source>
</evidence>
<evidence type="ECO:0000256" key="3">
    <source>
        <dbReference type="ARBA" id="ARBA00004657"/>
    </source>
</evidence>
<comment type="similarity">
    <text evidence="11">Belongs to the dynactin subunit 4 family.</text>
</comment>
<evidence type="ECO:0000256" key="8">
    <source>
        <dbReference type="ARBA" id="ARBA00022990"/>
    </source>
</evidence>
<keyword evidence="8" id="KW-0007">Acetylation</keyword>
<dbReference type="PANTHER" id="PTHR13034">
    <property type="entry name" value="DYNACTIN P62 SUBUNIT"/>
    <property type="match status" value="1"/>
</dbReference>
<evidence type="ECO:0000256" key="11">
    <source>
        <dbReference type="ARBA" id="ARBA00034776"/>
    </source>
</evidence>
<proteinExistence type="inferred from homology"/>
<evidence type="ECO:0000256" key="12">
    <source>
        <dbReference type="ARBA" id="ARBA00034864"/>
    </source>
</evidence>
<dbReference type="PANTHER" id="PTHR13034:SF2">
    <property type="entry name" value="DYNACTIN SUBUNIT 4"/>
    <property type="match status" value="1"/>
</dbReference>
<evidence type="ECO:0000256" key="7">
    <source>
        <dbReference type="ARBA" id="ARBA00022843"/>
    </source>
</evidence>
<keyword evidence="9" id="KW-0175">Coiled coil</keyword>
<evidence type="ECO:0000256" key="6">
    <source>
        <dbReference type="ARBA" id="ARBA00022553"/>
    </source>
</evidence>
<keyword evidence="7" id="KW-0832">Ubl conjugation</keyword>
<reference evidence="14" key="1">
    <citation type="submission" date="2021-01" db="EMBL/GenBank/DDBJ databases">
        <authorList>
            <person name="Corre E."/>
            <person name="Pelletier E."/>
            <person name="Niang G."/>
            <person name="Scheremetjew M."/>
            <person name="Finn R."/>
            <person name="Kale V."/>
            <person name="Holt S."/>
            <person name="Cochrane G."/>
            <person name="Meng A."/>
            <person name="Brown T."/>
            <person name="Cohen L."/>
        </authorList>
    </citation>
    <scope>NUCLEOTIDE SEQUENCE</scope>
    <source>
        <strain evidence="14">MM31A-1</strain>
    </source>
</reference>
<evidence type="ECO:0000256" key="10">
    <source>
        <dbReference type="ARBA" id="ARBA00023212"/>
    </source>
</evidence>
<evidence type="ECO:0000256" key="4">
    <source>
        <dbReference type="ARBA" id="ARBA00022490"/>
    </source>
</evidence>
<evidence type="ECO:0000256" key="9">
    <source>
        <dbReference type="ARBA" id="ARBA00023054"/>
    </source>
</evidence>
<keyword evidence="10" id="KW-0206">Cytoskeleton</keyword>